<dbReference type="STRING" id="1513896.SAMN05660841_01139"/>
<sequence length="539" mass="61400">MKNLKFARIGVMLALMFSLLGCQKFLNVEPKDSLSGNNFWRNAGDAETFTLEVYRLFRYGVGIERPTMLAGDFRNAPVLKTNSYPNRTDINMISAGLIKTLVGTVRTEGAGVENTFWATHVYWNRMDDWVPHYKVIQSANILYEKVPMIAENDASISPAVVKRYQAEAVFMRCLTYFFLIRLYGDVPYYTNAYNQDPLPRTNHVEVAKRCIADLQAVKDDLPWTYKEPANHAVRAMRGSAIALLMHLNMWCAGFDEGNKRLYYEATDLLGDELLHVGMEQEGAYALLPIDQTSSIFNGRSKEGLFEIPTNPNYQSNTSSGKEQIENFRRHFVGHVLHQPYFVLNSSNPDKSEVAYSSTYMSTIYPEGEPDGRITEWFTKDNNPIANMYSGTSAFQCFKFFNFAYGNANTPQSVGFSQIVFRMSDAILLQAEAVANLGTNDGKAVELLNMIRSRAKAGLYPGINNYDNSIRDAIYWERCKELMGEGHYYYDLVRTGKLMDPTYCFRPMSYAAFLQGAWTWPINAKATNNNPFMTLNEYWK</sequence>
<reference evidence="10" key="1">
    <citation type="submission" date="2017-02" db="EMBL/GenBank/DDBJ databases">
        <authorList>
            <person name="Varghese N."/>
            <person name="Submissions S."/>
        </authorList>
    </citation>
    <scope>NUCLEOTIDE SEQUENCE [LARGE SCALE GENOMIC DNA]</scope>
    <source>
        <strain evidence="10">DSM 24091</strain>
    </source>
</reference>
<evidence type="ECO:0000256" key="5">
    <source>
        <dbReference type="ARBA" id="ARBA00023237"/>
    </source>
</evidence>
<dbReference type="PROSITE" id="PS51257">
    <property type="entry name" value="PROKAR_LIPOPROTEIN"/>
    <property type="match status" value="1"/>
</dbReference>
<gene>
    <name evidence="9" type="ORF">SAMN05660841_01139</name>
</gene>
<protein>
    <submittedName>
        <fullName evidence="9">Starch-binding associating with outer membrane</fullName>
    </submittedName>
</protein>
<evidence type="ECO:0000256" key="4">
    <source>
        <dbReference type="ARBA" id="ARBA00023136"/>
    </source>
</evidence>
<name>A0A1T5C5Q1_9SPHI</name>
<dbReference type="InterPro" id="IPR033985">
    <property type="entry name" value="SusD-like_N"/>
</dbReference>
<evidence type="ECO:0000256" key="6">
    <source>
        <dbReference type="SAM" id="SignalP"/>
    </source>
</evidence>
<dbReference type="Pfam" id="PF07980">
    <property type="entry name" value="SusD_RagB"/>
    <property type="match status" value="1"/>
</dbReference>
<dbReference type="Pfam" id="PF14322">
    <property type="entry name" value="SusD-like_3"/>
    <property type="match status" value="1"/>
</dbReference>
<evidence type="ECO:0000256" key="1">
    <source>
        <dbReference type="ARBA" id="ARBA00004442"/>
    </source>
</evidence>
<keyword evidence="3 6" id="KW-0732">Signal</keyword>
<feature type="domain" description="RagB/SusD" evidence="7">
    <location>
        <begin position="376"/>
        <end position="538"/>
    </location>
</feature>
<dbReference type="EMBL" id="FUZF01000003">
    <property type="protein sequence ID" value="SKB54669.1"/>
    <property type="molecule type" value="Genomic_DNA"/>
</dbReference>
<evidence type="ECO:0000256" key="2">
    <source>
        <dbReference type="ARBA" id="ARBA00006275"/>
    </source>
</evidence>
<dbReference type="SUPFAM" id="SSF48452">
    <property type="entry name" value="TPR-like"/>
    <property type="match status" value="1"/>
</dbReference>
<dbReference type="Gene3D" id="1.25.40.390">
    <property type="match status" value="1"/>
</dbReference>
<feature type="domain" description="SusD-like N-terminal" evidence="8">
    <location>
        <begin position="125"/>
        <end position="244"/>
    </location>
</feature>
<dbReference type="AlphaFoldDB" id="A0A1T5C5Q1"/>
<dbReference type="GO" id="GO:0009279">
    <property type="term" value="C:cell outer membrane"/>
    <property type="evidence" value="ECO:0007669"/>
    <property type="project" value="UniProtKB-SubCell"/>
</dbReference>
<dbReference type="InterPro" id="IPR011990">
    <property type="entry name" value="TPR-like_helical_dom_sf"/>
</dbReference>
<evidence type="ECO:0000256" key="3">
    <source>
        <dbReference type="ARBA" id="ARBA00022729"/>
    </source>
</evidence>
<keyword evidence="10" id="KW-1185">Reference proteome</keyword>
<dbReference type="Proteomes" id="UP000190150">
    <property type="component" value="Unassembled WGS sequence"/>
</dbReference>
<organism evidence="9 10">
    <name type="scientific">Sphingobacterium nematocida</name>
    <dbReference type="NCBI Taxonomy" id="1513896"/>
    <lineage>
        <taxon>Bacteria</taxon>
        <taxon>Pseudomonadati</taxon>
        <taxon>Bacteroidota</taxon>
        <taxon>Sphingobacteriia</taxon>
        <taxon>Sphingobacteriales</taxon>
        <taxon>Sphingobacteriaceae</taxon>
        <taxon>Sphingobacterium</taxon>
    </lineage>
</organism>
<evidence type="ECO:0000259" key="7">
    <source>
        <dbReference type="Pfam" id="PF07980"/>
    </source>
</evidence>
<proteinExistence type="inferred from homology"/>
<comment type="subcellular location">
    <subcellularLocation>
        <location evidence="1">Cell outer membrane</location>
    </subcellularLocation>
</comment>
<dbReference type="InterPro" id="IPR012944">
    <property type="entry name" value="SusD_RagB_dom"/>
</dbReference>
<keyword evidence="5" id="KW-0998">Cell outer membrane</keyword>
<comment type="similarity">
    <text evidence="2">Belongs to the SusD family.</text>
</comment>
<evidence type="ECO:0000313" key="10">
    <source>
        <dbReference type="Proteomes" id="UP000190150"/>
    </source>
</evidence>
<feature type="chain" id="PRO_5012323631" evidence="6">
    <location>
        <begin position="24"/>
        <end position="539"/>
    </location>
</feature>
<feature type="signal peptide" evidence="6">
    <location>
        <begin position="1"/>
        <end position="23"/>
    </location>
</feature>
<accession>A0A1T5C5Q1</accession>
<keyword evidence="4" id="KW-0472">Membrane</keyword>
<evidence type="ECO:0000259" key="8">
    <source>
        <dbReference type="Pfam" id="PF14322"/>
    </source>
</evidence>
<evidence type="ECO:0000313" key="9">
    <source>
        <dbReference type="EMBL" id="SKB54669.1"/>
    </source>
</evidence>
<dbReference type="RefSeq" id="WP_079642276.1">
    <property type="nucleotide sequence ID" value="NZ_FUZF01000003.1"/>
</dbReference>